<feature type="domain" description="LysM" evidence="1">
    <location>
        <begin position="277"/>
        <end position="320"/>
    </location>
</feature>
<dbReference type="STRING" id="649639.Bcell_2241"/>
<dbReference type="InterPro" id="IPR036779">
    <property type="entry name" value="LysM_dom_sf"/>
</dbReference>
<dbReference type="HOGENOM" id="CLU_595365_0_0_9"/>
<dbReference type="InterPro" id="IPR018392">
    <property type="entry name" value="LysM"/>
</dbReference>
<gene>
    <name evidence="2" type="ordered locus">Bcell_2241</name>
</gene>
<dbReference type="SMART" id="SM00257">
    <property type="entry name" value="LysM"/>
    <property type="match status" value="4"/>
</dbReference>
<proteinExistence type="predicted"/>
<dbReference type="CDD" id="cd00118">
    <property type="entry name" value="LysM"/>
    <property type="match status" value="4"/>
</dbReference>
<dbReference type="KEGG" id="bco:Bcell_2241"/>
<dbReference type="GO" id="GO:0008932">
    <property type="term" value="F:lytic endotransglycosylase activity"/>
    <property type="evidence" value="ECO:0007669"/>
    <property type="project" value="TreeGrafter"/>
</dbReference>
<sequence>MMNIFTHYKINQTIHGAEVILYLNNQLEEFSKELGSIESNETNTLKSEANHYVKEKLPNLKITAIKVMSGAILVATMAFAPIKPTVAEASNQLSSFSVQATYTVKAGDSLSKIAAETNTTVDAIRSANQLTSDLIRVGQTLTIPGSHTGVQTNAPQQTSTYTVVAGDSLSTIAARNGTTVAAIRNANQLTSDLVRVGQTLTIPGASTGTQSNAPQETFTYTVVAGDSLSTIAARNGTTVAAIRNANQLTSDLIRVGQTLTIPGASTGTQSNAPQETFTYTVVAGDSLSTIAARNGTTVAAIRNANQLTSDLIRVGQTLTIPGASTPHSTPTQVSEQVNQEDLLWLAKMIFAEARGESLQGQIAVGAVIMNRVKSNLFPNTIQEVLFERSHGHFQFSPAGNGTLSTANPNNTNMEAARRALNGEDPTNGSLYFYNPSKTNDQWVRSRTVSTTIGNHVFAF</sequence>
<dbReference type="RefSeq" id="WP_013488836.1">
    <property type="nucleotide sequence ID" value="NC_014829.1"/>
</dbReference>
<dbReference type="eggNOG" id="COG1388">
    <property type="taxonomic scope" value="Bacteria"/>
</dbReference>
<dbReference type="InterPro" id="IPR011105">
    <property type="entry name" value="Cell_wall_hydrolase_SleB"/>
</dbReference>
<dbReference type="AlphaFoldDB" id="E6TQJ0"/>
<feature type="domain" description="LysM" evidence="1">
    <location>
        <begin position="218"/>
        <end position="261"/>
    </location>
</feature>
<evidence type="ECO:0000313" key="3">
    <source>
        <dbReference type="Proteomes" id="UP000001401"/>
    </source>
</evidence>
<organism evidence="2 3">
    <name type="scientific">Evansella cellulosilytica (strain ATCC 21833 / DSM 2522 / FERM P-1141 / JCM 9156 / N-4)</name>
    <name type="common">Bacillus cellulosilyticus</name>
    <dbReference type="NCBI Taxonomy" id="649639"/>
    <lineage>
        <taxon>Bacteria</taxon>
        <taxon>Bacillati</taxon>
        <taxon>Bacillota</taxon>
        <taxon>Bacilli</taxon>
        <taxon>Bacillales</taxon>
        <taxon>Bacillaceae</taxon>
        <taxon>Evansella</taxon>
    </lineage>
</organism>
<dbReference type="Proteomes" id="UP000001401">
    <property type="component" value="Chromosome"/>
</dbReference>
<feature type="domain" description="LysM" evidence="1">
    <location>
        <begin position="159"/>
        <end position="202"/>
    </location>
</feature>
<keyword evidence="2" id="KW-0378">Hydrolase</keyword>
<dbReference type="InterPro" id="IPR042047">
    <property type="entry name" value="SleB_dom1"/>
</dbReference>
<dbReference type="Pfam" id="PF01476">
    <property type="entry name" value="LysM"/>
    <property type="match status" value="4"/>
</dbReference>
<dbReference type="PANTHER" id="PTHR33734:SF22">
    <property type="entry name" value="MEMBRANE-BOUND LYTIC MUREIN TRANSGLYCOSYLASE D"/>
    <property type="match status" value="1"/>
</dbReference>
<dbReference type="Gene3D" id="6.20.240.60">
    <property type="match status" value="1"/>
</dbReference>
<dbReference type="Pfam" id="PF07486">
    <property type="entry name" value="Hydrolase_2"/>
    <property type="match status" value="1"/>
</dbReference>
<dbReference type="Gene3D" id="3.10.350.10">
    <property type="entry name" value="LysM domain"/>
    <property type="match status" value="4"/>
</dbReference>
<name>E6TQJ0_EVAC2</name>
<dbReference type="SUPFAM" id="SSF54106">
    <property type="entry name" value="LysM domain"/>
    <property type="match status" value="4"/>
</dbReference>
<reference evidence="2 3" key="1">
    <citation type="submission" date="2010-12" db="EMBL/GenBank/DDBJ databases">
        <title>Complete sequence of Bacillus cellulosilyticus DSM 2522.</title>
        <authorList>
            <consortium name="US DOE Joint Genome Institute"/>
            <person name="Lucas S."/>
            <person name="Copeland A."/>
            <person name="Lapidus A."/>
            <person name="Cheng J.-F."/>
            <person name="Bruce D."/>
            <person name="Goodwin L."/>
            <person name="Pitluck S."/>
            <person name="Chertkov O."/>
            <person name="Detter J.C."/>
            <person name="Han C."/>
            <person name="Tapia R."/>
            <person name="Land M."/>
            <person name="Hauser L."/>
            <person name="Jeffries C."/>
            <person name="Kyrpides N."/>
            <person name="Ivanova N."/>
            <person name="Mikhailova N."/>
            <person name="Brumm P."/>
            <person name="Mead D."/>
            <person name="Woyke T."/>
        </authorList>
    </citation>
    <scope>NUCLEOTIDE SEQUENCE [LARGE SCALE GENOMIC DNA]</scope>
    <source>
        <strain evidence="3">ATCC 21833 / DSM 2522 / FERM P-1141 / JCM 9156 / N-4</strain>
    </source>
</reference>
<evidence type="ECO:0000259" key="1">
    <source>
        <dbReference type="PROSITE" id="PS51782"/>
    </source>
</evidence>
<dbReference type="Gene3D" id="1.10.10.2520">
    <property type="entry name" value="Cell wall hydrolase SleB, domain 1"/>
    <property type="match status" value="1"/>
</dbReference>
<evidence type="ECO:0000313" key="2">
    <source>
        <dbReference type="EMBL" id="ADU30501.1"/>
    </source>
</evidence>
<dbReference type="PROSITE" id="PS51782">
    <property type="entry name" value="LYSM"/>
    <property type="match status" value="4"/>
</dbReference>
<keyword evidence="3" id="KW-1185">Reference proteome</keyword>
<dbReference type="PANTHER" id="PTHR33734">
    <property type="entry name" value="LYSM DOMAIN-CONTAINING GPI-ANCHORED PROTEIN 2"/>
    <property type="match status" value="1"/>
</dbReference>
<dbReference type="GO" id="GO:0016787">
    <property type="term" value="F:hydrolase activity"/>
    <property type="evidence" value="ECO:0007669"/>
    <property type="project" value="UniProtKB-KW"/>
</dbReference>
<dbReference type="eggNOG" id="COG3773">
    <property type="taxonomic scope" value="Bacteria"/>
</dbReference>
<dbReference type="EMBL" id="CP002394">
    <property type="protein sequence ID" value="ADU30501.1"/>
    <property type="molecule type" value="Genomic_DNA"/>
</dbReference>
<protein>
    <submittedName>
        <fullName evidence="2">Cell wall hydrolase SleB</fullName>
    </submittedName>
</protein>
<feature type="domain" description="LysM" evidence="1">
    <location>
        <begin position="100"/>
        <end position="143"/>
    </location>
</feature>
<accession>E6TQJ0</accession>